<feature type="chain" id="PRO_5005459635" description="Secreted protein" evidence="2">
    <location>
        <begin position="40"/>
        <end position="269"/>
    </location>
</feature>
<keyword evidence="2" id="KW-0732">Signal</keyword>
<evidence type="ECO:0000313" key="3">
    <source>
        <dbReference type="EMBL" id="AKT41526.1"/>
    </source>
</evidence>
<keyword evidence="4" id="KW-1185">Reference proteome</keyword>
<dbReference type="Proteomes" id="UP000067626">
    <property type="component" value="Chromosome"/>
</dbReference>
<keyword evidence="1" id="KW-0472">Membrane</keyword>
<evidence type="ECO:0008006" key="5">
    <source>
        <dbReference type="Google" id="ProtNLM"/>
    </source>
</evidence>
<sequence>MNDARSVPLAPPSRRPAPLLLALLLPFALLLGAPRPATAATAYDPLVDLTFQLDPPGGSVCNILPERDRDPAACEGIDVAAIAASTKAQVQVPSYFGIVRTSSFLCIVTVAAQVGVKPRSAEDLDGYVSGFAEGARDMGGPVRSRYELLQINGVDVIRSLIEVDLPPEHPNYGTSRMLTYTFVGQAGLAAVSFAFSPVHSAEVRTLAEAAMATAKTPPFHQEGFGLPRARQMGRLTGRIAAMVLIPAGFLAYMLWQRRKRTRGGPTLPS</sequence>
<protein>
    <recommendedName>
        <fullName evidence="5">Secreted protein</fullName>
    </recommendedName>
</protein>
<keyword evidence="1" id="KW-0812">Transmembrane</keyword>
<organism evidence="3 4">
    <name type="scientific">Chondromyces crocatus</name>
    <dbReference type="NCBI Taxonomy" id="52"/>
    <lineage>
        <taxon>Bacteria</taxon>
        <taxon>Pseudomonadati</taxon>
        <taxon>Myxococcota</taxon>
        <taxon>Polyangia</taxon>
        <taxon>Polyangiales</taxon>
        <taxon>Polyangiaceae</taxon>
        <taxon>Chondromyces</taxon>
    </lineage>
</organism>
<reference evidence="3 4" key="1">
    <citation type="submission" date="2015-07" db="EMBL/GenBank/DDBJ databases">
        <title>Genome analysis of myxobacterium Chondromyces crocatus Cm c5 reveals a high potential for natural compound synthesis and the genetic basis for the loss of fruiting body formation.</title>
        <authorList>
            <person name="Zaburannyi N."/>
            <person name="Bunk B."/>
            <person name="Maier J."/>
            <person name="Overmann J."/>
            <person name="Mueller R."/>
        </authorList>
    </citation>
    <scope>NUCLEOTIDE SEQUENCE [LARGE SCALE GENOMIC DNA]</scope>
    <source>
        <strain evidence="3 4">Cm c5</strain>
    </source>
</reference>
<feature type="signal peptide" evidence="2">
    <location>
        <begin position="1"/>
        <end position="39"/>
    </location>
</feature>
<gene>
    <name evidence="3" type="ORF">CMC5_057330</name>
</gene>
<proteinExistence type="predicted"/>
<accession>A0A0K1EL17</accession>
<evidence type="ECO:0000256" key="2">
    <source>
        <dbReference type="SAM" id="SignalP"/>
    </source>
</evidence>
<feature type="transmembrane region" description="Helical" evidence="1">
    <location>
        <begin position="235"/>
        <end position="255"/>
    </location>
</feature>
<dbReference type="KEGG" id="ccro:CMC5_057330"/>
<dbReference type="EMBL" id="CP012159">
    <property type="protein sequence ID" value="AKT41526.1"/>
    <property type="molecule type" value="Genomic_DNA"/>
</dbReference>
<keyword evidence="1" id="KW-1133">Transmembrane helix</keyword>
<dbReference type="AlphaFoldDB" id="A0A0K1EL17"/>
<name>A0A0K1EL17_CHOCO</name>
<evidence type="ECO:0000313" key="4">
    <source>
        <dbReference type="Proteomes" id="UP000067626"/>
    </source>
</evidence>
<evidence type="ECO:0000256" key="1">
    <source>
        <dbReference type="SAM" id="Phobius"/>
    </source>
</evidence>